<dbReference type="AlphaFoldDB" id="A0A2N9GNE3"/>
<proteinExistence type="predicted"/>
<name>A0A2N9GNE3_FAGSY</name>
<sequence length="343" mass="37353">MSDFDVLGTVGKLALPTFARFQDLRKSELGLVRYGPANRGHRGVFGPFEGSFPIGIPAGPDKFLAIREFHVVHECVFFPMCPGLADQLVASQEDSVRKRGNVGGKIPELSAKPYFVGLFSRAWPCTEASLGSQDMILRTGGRRNVPYAKGGGQFDPVFGLVNGPVKPWSNLRALVGSGNRLGQTSVKLGQLRSNLGNVSQDLRFEELFDVMSPRRIRSDLVRAASFCVSDTRENPGGTAKNLPQFACHSLSDALAVNRLTHGSKVKVGFRFLVFSQNSTFPTSAFSFPSSSDLALRNWARGKLGSETCPTLNLSPNRLRESDLGTKLNRVFNGLESQSKQVEG</sequence>
<evidence type="ECO:0000313" key="1">
    <source>
        <dbReference type="EMBL" id="SPD00929.1"/>
    </source>
</evidence>
<protein>
    <submittedName>
        <fullName evidence="1">Uncharacterized protein</fullName>
    </submittedName>
</protein>
<accession>A0A2N9GNE3</accession>
<organism evidence="1">
    <name type="scientific">Fagus sylvatica</name>
    <name type="common">Beechnut</name>
    <dbReference type="NCBI Taxonomy" id="28930"/>
    <lineage>
        <taxon>Eukaryota</taxon>
        <taxon>Viridiplantae</taxon>
        <taxon>Streptophyta</taxon>
        <taxon>Embryophyta</taxon>
        <taxon>Tracheophyta</taxon>
        <taxon>Spermatophyta</taxon>
        <taxon>Magnoliopsida</taxon>
        <taxon>eudicotyledons</taxon>
        <taxon>Gunneridae</taxon>
        <taxon>Pentapetalae</taxon>
        <taxon>rosids</taxon>
        <taxon>fabids</taxon>
        <taxon>Fagales</taxon>
        <taxon>Fagaceae</taxon>
        <taxon>Fagus</taxon>
    </lineage>
</organism>
<reference evidence="1" key="1">
    <citation type="submission" date="2018-02" db="EMBL/GenBank/DDBJ databases">
        <authorList>
            <person name="Cohen D.B."/>
            <person name="Kent A.D."/>
        </authorList>
    </citation>
    <scope>NUCLEOTIDE SEQUENCE</scope>
</reference>
<gene>
    <name evidence="1" type="ORF">FSB_LOCUS28811</name>
</gene>
<dbReference type="EMBL" id="OIVN01002136">
    <property type="protein sequence ID" value="SPD00929.1"/>
    <property type="molecule type" value="Genomic_DNA"/>
</dbReference>